<evidence type="ECO:0000256" key="1">
    <source>
        <dbReference type="SAM" id="Phobius"/>
    </source>
</evidence>
<evidence type="ECO:0000313" key="2">
    <source>
        <dbReference type="EMBL" id="MCC2748810.1"/>
    </source>
</evidence>
<dbReference type="EMBL" id="JAJFBX010000183">
    <property type="protein sequence ID" value="MCC2748810.1"/>
    <property type="molecule type" value="Genomic_DNA"/>
</dbReference>
<protein>
    <submittedName>
        <fullName evidence="2">ABC transporter permease</fullName>
    </submittedName>
</protein>
<name>A0AAW4WWZ0_9FIRM</name>
<keyword evidence="1" id="KW-0472">Membrane</keyword>
<gene>
    <name evidence="2" type="ORF">LK487_17690</name>
</gene>
<dbReference type="AlphaFoldDB" id="A0AAW4WWZ0"/>
<keyword evidence="1" id="KW-1133">Transmembrane helix</keyword>
<proteinExistence type="predicted"/>
<organism evidence="2 3">
    <name type="scientific">Agathobacter rectalis</name>
    <dbReference type="NCBI Taxonomy" id="39491"/>
    <lineage>
        <taxon>Bacteria</taxon>
        <taxon>Bacillati</taxon>
        <taxon>Bacillota</taxon>
        <taxon>Clostridia</taxon>
        <taxon>Lachnospirales</taxon>
        <taxon>Lachnospiraceae</taxon>
        <taxon>Agathobacter</taxon>
    </lineage>
</organism>
<reference evidence="2" key="1">
    <citation type="submission" date="2021-10" db="EMBL/GenBank/DDBJ databases">
        <title>Collection of gut derived symbiotic bacterial strains cultured from healthy donors.</title>
        <authorList>
            <person name="Lin H."/>
            <person name="Littmann E."/>
            <person name="Claire K."/>
            <person name="Pamer E."/>
        </authorList>
    </citation>
    <scope>NUCLEOTIDE SEQUENCE</scope>
    <source>
        <strain evidence="2">MSK.22.92</strain>
    </source>
</reference>
<accession>A0AAW4WWZ0</accession>
<feature type="non-terminal residue" evidence="2">
    <location>
        <position position="83"/>
    </location>
</feature>
<sequence length="83" mass="9608">MKYQNDNLFVARTFASKARTMSFTFGTLSMLILTSLLALNYSSINKASYDISVNLNAPYDVQLFDDKQVFDEYIRVIEEEYTI</sequence>
<keyword evidence="1" id="KW-0812">Transmembrane</keyword>
<feature type="transmembrane region" description="Helical" evidence="1">
    <location>
        <begin position="20"/>
        <end position="39"/>
    </location>
</feature>
<evidence type="ECO:0000313" key="3">
    <source>
        <dbReference type="Proteomes" id="UP001197847"/>
    </source>
</evidence>
<comment type="caution">
    <text evidence="2">The sequence shown here is derived from an EMBL/GenBank/DDBJ whole genome shotgun (WGS) entry which is preliminary data.</text>
</comment>
<dbReference type="Proteomes" id="UP001197847">
    <property type="component" value="Unassembled WGS sequence"/>
</dbReference>